<evidence type="ECO:0000313" key="2">
    <source>
        <dbReference type="WBParaSite" id="RSKR_0001128800.1"/>
    </source>
</evidence>
<reference evidence="2" key="1">
    <citation type="submission" date="2016-11" db="UniProtKB">
        <authorList>
            <consortium name="WormBaseParasite"/>
        </authorList>
    </citation>
    <scope>IDENTIFICATION</scope>
    <source>
        <strain evidence="2">KR3021</strain>
    </source>
</reference>
<dbReference type="WBParaSite" id="RSKR_0001128800.1">
    <property type="protein sequence ID" value="RSKR_0001128800.1"/>
    <property type="gene ID" value="RSKR_0001128800"/>
</dbReference>
<dbReference type="Proteomes" id="UP000095286">
    <property type="component" value="Unplaced"/>
</dbReference>
<protein>
    <submittedName>
        <fullName evidence="2">Lipase</fullName>
    </submittedName>
</protein>
<sequence>MNWLSILCLVCFASFCNADQDPEVNMDTIQIIEYYGYPAERHHVTTDDGYILEMHRIPYGKGQDPNKDRPVVILMHGMETSSVTWVFNQVDKSAGFMFADNNYDVWLGNVRGNIYSTAHVTLGTNSDAFWDFSWDEMVQYDLPAMIDYTLNYTKKSSLHYIGHSQGTLAMFSRLAVDQSFGKKIDSFFALAPVATLKHMEGLLSFLASIFSPSVKAFESIFGSKEFFPRNELMTSFEDIICGTQEGSELCENLMFLISGFGSNQLNETKIPVYTSHVPSGTSVRNMDHYVQAKQSGLLQKFDFGSDNFNHYGQSTPPIYDISLVNVPTYIYYGDDDWLADKMDIEDYILPNIPKQYLKEVVELASFNHLDFVIGLNAPSKIYIPMIKTIDALEKNKKY</sequence>
<organism evidence="1 2">
    <name type="scientific">Rhabditophanes sp. KR3021</name>
    <dbReference type="NCBI Taxonomy" id="114890"/>
    <lineage>
        <taxon>Eukaryota</taxon>
        <taxon>Metazoa</taxon>
        <taxon>Ecdysozoa</taxon>
        <taxon>Nematoda</taxon>
        <taxon>Chromadorea</taxon>
        <taxon>Rhabditida</taxon>
        <taxon>Tylenchina</taxon>
        <taxon>Panagrolaimomorpha</taxon>
        <taxon>Strongyloidoidea</taxon>
        <taxon>Alloionematidae</taxon>
        <taxon>Rhabditophanes</taxon>
    </lineage>
</organism>
<name>A0AC35UGS0_9BILA</name>
<proteinExistence type="predicted"/>
<evidence type="ECO:0000313" key="1">
    <source>
        <dbReference type="Proteomes" id="UP000095286"/>
    </source>
</evidence>
<accession>A0AC35UGS0</accession>